<comment type="caution">
    <text evidence="2">The sequence shown here is derived from an EMBL/GenBank/DDBJ whole genome shotgun (WGS) entry which is preliminary data.</text>
</comment>
<name>A0A9P6X2S7_RHIOR</name>
<dbReference type="Proteomes" id="UP000716291">
    <property type="component" value="Unassembled WGS sequence"/>
</dbReference>
<gene>
    <name evidence="2" type="ORF">G6F64_009548</name>
</gene>
<organism evidence="2 3">
    <name type="scientific">Rhizopus oryzae</name>
    <name type="common">Mucormycosis agent</name>
    <name type="synonym">Rhizopus arrhizus var. delemar</name>
    <dbReference type="NCBI Taxonomy" id="64495"/>
    <lineage>
        <taxon>Eukaryota</taxon>
        <taxon>Fungi</taxon>
        <taxon>Fungi incertae sedis</taxon>
        <taxon>Mucoromycota</taxon>
        <taxon>Mucoromycotina</taxon>
        <taxon>Mucoromycetes</taxon>
        <taxon>Mucorales</taxon>
        <taxon>Mucorineae</taxon>
        <taxon>Rhizopodaceae</taxon>
        <taxon>Rhizopus</taxon>
    </lineage>
</organism>
<dbReference type="AlphaFoldDB" id="A0A9P6X2S7"/>
<evidence type="ECO:0000313" key="2">
    <source>
        <dbReference type="EMBL" id="KAG1304042.1"/>
    </source>
</evidence>
<evidence type="ECO:0000313" key="3">
    <source>
        <dbReference type="Proteomes" id="UP000716291"/>
    </source>
</evidence>
<reference evidence="2" key="1">
    <citation type="journal article" date="2020" name="Microb. Genom.">
        <title>Genetic diversity of clinical and environmental Mucorales isolates obtained from an investigation of mucormycosis cases among solid organ transplant recipients.</title>
        <authorList>
            <person name="Nguyen M.H."/>
            <person name="Kaul D."/>
            <person name="Muto C."/>
            <person name="Cheng S.J."/>
            <person name="Richter R.A."/>
            <person name="Bruno V.M."/>
            <person name="Liu G."/>
            <person name="Beyhan S."/>
            <person name="Sundermann A.J."/>
            <person name="Mounaud S."/>
            <person name="Pasculle A.W."/>
            <person name="Nierman W.C."/>
            <person name="Driscoll E."/>
            <person name="Cumbie R."/>
            <person name="Clancy C.J."/>
            <person name="Dupont C.L."/>
        </authorList>
    </citation>
    <scope>NUCLEOTIDE SEQUENCE</scope>
    <source>
        <strain evidence="2">GL11</strain>
    </source>
</reference>
<dbReference type="GO" id="GO:0003676">
    <property type="term" value="F:nucleic acid binding"/>
    <property type="evidence" value="ECO:0007669"/>
    <property type="project" value="InterPro"/>
</dbReference>
<dbReference type="EMBL" id="JAANQT010001760">
    <property type="protein sequence ID" value="KAG1304042.1"/>
    <property type="molecule type" value="Genomic_DNA"/>
</dbReference>
<evidence type="ECO:0008006" key="4">
    <source>
        <dbReference type="Google" id="ProtNLM"/>
    </source>
</evidence>
<dbReference type="SUPFAM" id="SSF46689">
    <property type="entry name" value="Homeodomain-like"/>
    <property type="match status" value="1"/>
</dbReference>
<feature type="region of interest" description="Disordered" evidence="1">
    <location>
        <begin position="23"/>
        <end position="60"/>
    </location>
</feature>
<proteinExistence type="predicted"/>
<protein>
    <recommendedName>
        <fullName evidence="4">Tc1-like transposase DDE domain-containing protein</fullName>
    </recommendedName>
</protein>
<accession>A0A9P6X2S7</accession>
<dbReference type="InterPro" id="IPR036397">
    <property type="entry name" value="RNaseH_sf"/>
</dbReference>
<dbReference type="InterPro" id="IPR009057">
    <property type="entry name" value="Homeodomain-like_sf"/>
</dbReference>
<evidence type="ECO:0000256" key="1">
    <source>
        <dbReference type="SAM" id="MobiDB-lite"/>
    </source>
</evidence>
<dbReference type="Gene3D" id="3.30.420.10">
    <property type="entry name" value="Ribonuclease H-like superfamily/Ribonuclease H"/>
    <property type="match status" value="1"/>
</dbReference>
<keyword evidence="3" id="KW-1185">Reference proteome</keyword>
<sequence>MNEISLRDKDIEAVPEIVVTIELDEDATTELNEGHEGDEPSNSSDEEENEADVQRNDASNARRVYTQQDINKLIALLVEQVPIKDAALRTGINEKSAYRFKSQWQKTGEVPQQKKRGRRMGTVSELTEKHSKFIIDLVDERSITTVAGIHALLLIEFPSLSVSPSAVYRHLRTSCALSMKKLEKISITRNSKETLKKRKETILQWLADKEMDFENNCVFLDEAGFNLHMTRTRGWSKKGAPAKTTVPASKGTTITILGAISSAGVIDISLRKPIMVSGAKKRRVDDYDYDLCSAPFNKLIDALGALKTQNNMELIIVEASSGAIKENTAHTIEDSLKILECSVSALRKEVAHYKNASLETFKKLKVYSLQAIKNQVTLSEMSLYVKNYWKFIEKRSAKLPTNWNDRLCFVQYVELLATLFDGILTTQQVQKQLVKENLGLVEFSGPFVESISQEASIF</sequence>